<comment type="caution">
    <text evidence="3">The sequence shown here is derived from an EMBL/GenBank/DDBJ whole genome shotgun (WGS) entry which is preliminary data.</text>
</comment>
<dbReference type="PRINTS" id="PR00412">
    <property type="entry name" value="EPOXHYDRLASE"/>
</dbReference>
<dbReference type="InterPro" id="IPR000639">
    <property type="entry name" value="Epox_hydrolase-like"/>
</dbReference>
<protein>
    <submittedName>
        <fullName evidence="3">Alpha/beta fold hydrolase</fullName>
    </submittedName>
</protein>
<dbReference type="InterPro" id="IPR029058">
    <property type="entry name" value="AB_hydrolase_fold"/>
</dbReference>
<dbReference type="PRINTS" id="PR00111">
    <property type="entry name" value="ABHYDROLASE"/>
</dbReference>
<dbReference type="Gene3D" id="3.40.50.1820">
    <property type="entry name" value="alpha/beta hydrolase"/>
    <property type="match status" value="1"/>
</dbReference>
<feature type="domain" description="AB hydrolase-1" evidence="2">
    <location>
        <begin position="26"/>
        <end position="135"/>
    </location>
</feature>
<dbReference type="RefSeq" id="WP_377122921.1">
    <property type="nucleotide sequence ID" value="NZ_JBHRSD010000011.1"/>
</dbReference>
<name>A0ABV7CHC4_9GAMM</name>
<evidence type="ECO:0000256" key="1">
    <source>
        <dbReference type="ARBA" id="ARBA00022801"/>
    </source>
</evidence>
<dbReference type="SUPFAM" id="SSF53474">
    <property type="entry name" value="alpha/beta-Hydrolases"/>
    <property type="match status" value="1"/>
</dbReference>
<sequence length="267" mass="29428">MQLNYKLFPELPSVTADQATFNIEKPCVVLLHGLFGSLENLNIIAKALAEQFQVINFDLRNHGQSPHHSEHDYPLMANDVIETLHTIGVSNAHFVGHSMGGKVAMQVAMQAPTLVNKLVVLDIAPVAYHSRHNSIIEALSEVSLNKVSSRSDADALMSKHIAEAGVRQFLLKSLAKDDSGNLTWRFNLTALKQHYGKIIGNIDANDSCLCETLFIKGSNSDYILAEHREIIAKLFPNSKGKIIHGAGHWLHAEKPVAVNKSIVDFLQ</sequence>
<proteinExistence type="predicted"/>
<dbReference type="PANTHER" id="PTHR46118">
    <property type="entry name" value="PROTEIN ABHD11"/>
    <property type="match status" value="1"/>
</dbReference>
<dbReference type="PANTHER" id="PTHR46118:SF4">
    <property type="entry name" value="PROTEIN ABHD11"/>
    <property type="match status" value="1"/>
</dbReference>
<evidence type="ECO:0000313" key="4">
    <source>
        <dbReference type="Proteomes" id="UP001595453"/>
    </source>
</evidence>
<dbReference type="Proteomes" id="UP001595453">
    <property type="component" value="Unassembled WGS sequence"/>
</dbReference>
<dbReference type="InterPro" id="IPR000073">
    <property type="entry name" value="AB_hydrolase_1"/>
</dbReference>
<organism evidence="3 4">
    <name type="scientific">Pseudoalteromonas fenneropenaei</name>
    <dbReference type="NCBI Taxonomy" id="1737459"/>
    <lineage>
        <taxon>Bacteria</taxon>
        <taxon>Pseudomonadati</taxon>
        <taxon>Pseudomonadota</taxon>
        <taxon>Gammaproteobacteria</taxon>
        <taxon>Alteromonadales</taxon>
        <taxon>Pseudoalteromonadaceae</taxon>
        <taxon>Pseudoalteromonas</taxon>
    </lineage>
</organism>
<keyword evidence="1 3" id="KW-0378">Hydrolase</keyword>
<gene>
    <name evidence="3" type="ORF">ACFOEE_05995</name>
</gene>
<evidence type="ECO:0000313" key="3">
    <source>
        <dbReference type="EMBL" id="MFC3032064.1"/>
    </source>
</evidence>
<dbReference type="GO" id="GO:0016787">
    <property type="term" value="F:hydrolase activity"/>
    <property type="evidence" value="ECO:0007669"/>
    <property type="project" value="UniProtKB-KW"/>
</dbReference>
<dbReference type="EMBL" id="JBHRSD010000011">
    <property type="protein sequence ID" value="MFC3032064.1"/>
    <property type="molecule type" value="Genomic_DNA"/>
</dbReference>
<keyword evidence="4" id="KW-1185">Reference proteome</keyword>
<evidence type="ECO:0000259" key="2">
    <source>
        <dbReference type="Pfam" id="PF00561"/>
    </source>
</evidence>
<reference evidence="4" key="1">
    <citation type="journal article" date="2019" name="Int. J. Syst. Evol. Microbiol.">
        <title>The Global Catalogue of Microorganisms (GCM) 10K type strain sequencing project: providing services to taxonomists for standard genome sequencing and annotation.</title>
        <authorList>
            <consortium name="The Broad Institute Genomics Platform"/>
            <consortium name="The Broad Institute Genome Sequencing Center for Infectious Disease"/>
            <person name="Wu L."/>
            <person name="Ma J."/>
        </authorList>
    </citation>
    <scope>NUCLEOTIDE SEQUENCE [LARGE SCALE GENOMIC DNA]</scope>
    <source>
        <strain evidence="4">KCTC 42730</strain>
    </source>
</reference>
<dbReference type="Pfam" id="PF00561">
    <property type="entry name" value="Abhydrolase_1"/>
    <property type="match status" value="1"/>
</dbReference>
<accession>A0ABV7CHC4</accession>